<feature type="coiled-coil region" evidence="1">
    <location>
        <begin position="113"/>
        <end position="140"/>
    </location>
</feature>
<feature type="region of interest" description="Disordered" evidence="2">
    <location>
        <begin position="1"/>
        <end position="34"/>
    </location>
</feature>
<dbReference type="AlphaFoldDB" id="A0AAD7H306"/>
<evidence type="ECO:0000313" key="3">
    <source>
        <dbReference type="EMBL" id="KAJ7711060.1"/>
    </source>
</evidence>
<protein>
    <submittedName>
        <fullName evidence="3">Uncharacterized protein</fullName>
    </submittedName>
</protein>
<comment type="caution">
    <text evidence="3">The sequence shown here is derived from an EMBL/GenBank/DDBJ whole genome shotgun (WGS) entry which is preliminary data.</text>
</comment>
<dbReference type="Proteomes" id="UP001215598">
    <property type="component" value="Unassembled WGS sequence"/>
</dbReference>
<organism evidence="3 4">
    <name type="scientific">Mycena metata</name>
    <dbReference type="NCBI Taxonomy" id="1033252"/>
    <lineage>
        <taxon>Eukaryota</taxon>
        <taxon>Fungi</taxon>
        <taxon>Dikarya</taxon>
        <taxon>Basidiomycota</taxon>
        <taxon>Agaricomycotina</taxon>
        <taxon>Agaricomycetes</taxon>
        <taxon>Agaricomycetidae</taxon>
        <taxon>Agaricales</taxon>
        <taxon>Marasmiineae</taxon>
        <taxon>Mycenaceae</taxon>
        <taxon>Mycena</taxon>
    </lineage>
</organism>
<evidence type="ECO:0000256" key="2">
    <source>
        <dbReference type="SAM" id="MobiDB-lite"/>
    </source>
</evidence>
<evidence type="ECO:0000256" key="1">
    <source>
        <dbReference type="SAM" id="Coils"/>
    </source>
</evidence>
<keyword evidence="4" id="KW-1185">Reference proteome</keyword>
<feature type="region of interest" description="Disordered" evidence="2">
    <location>
        <begin position="997"/>
        <end position="1024"/>
    </location>
</feature>
<proteinExistence type="predicted"/>
<accession>A0AAD7H306</accession>
<keyword evidence="1" id="KW-0175">Coiled coil</keyword>
<gene>
    <name evidence="3" type="ORF">B0H16DRAFT_1900781</name>
</gene>
<evidence type="ECO:0000313" key="4">
    <source>
        <dbReference type="Proteomes" id="UP001215598"/>
    </source>
</evidence>
<reference evidence="3" key="1">
    <citation type="submission" date="2023-03" db="EMBL/GenBank/DDBJ databases">
        <title>Massive genome expansion in bonnet fungi (Mycena s.s.) driven by repeated elements and novel gene families across ecological guilds.</title>
        <authorList>
            <consortium name="Lawrence Berkeley National Laboratory"/>
            <person name="Harder C.B."/>
            <person name="Miyauchi S."/>
            <person name="Viragh M."/>
            <person name="Kuo A."/>
            <person name="Thoen E."/>
            <person name="Andreopoulos B."/>
            <person name="Lu D."/>
            <person name="Skrede I."/>
            <person name="Drula E."/>
            <person name="Henrissat B."/>
            <person name="Morin E."/>
            <person name="Kohler A."/>
            <person name="Barry K."/>
            <person name="LaButti K."/>
            <person name="Morin E."/>
            <person name="Salamov A."/>
            <person name="Lipzen A."/>
            <person name="Mereny Z."/>
            <person name="Hegedus B."/>
            <person name="Baldrian P."/>
            <person name="Stursova M."/>
            <person name="Weitz H."/>
            <person name="Taylor A."/>
            <person name="Grigoriev I.V."/>
            <person name="Nagy L.G."/>
            <person name="Martin F."/>
            <person name="Kauserud H."/>
        </authorList>
    </citation>
    <scope>NUCLEOTIDE SEQUENCE</scope>
    <source>
        <strain evidence="3">CBHHK182m</strain>
    </source>
</reference>
<dbReference type="EMBL" id="JARKIB010000406">
    <property type="protein sequence ID" value="KAJ7711060.1"/>
    <property type="molecule type" value="Genomic_DNA"/>
</dbReference>
<feature type="coiled-coil region" evidence="1">
    <location>
        <begin position="169"/>
        <end position="203"/>
    </location>
</feature>
<name>A0AAD7H306_9AGAR</name>
<sequence length="1042" mass="116835">MALLPSPSGSLRDSGHLRSPVASPEPSVTSPEFSLGHTNNCGTIPGCLLLLGYASGPLRLIIAPSLASKNLNQRHLTSSADDTENTHPDDFPALTETTTTKYKKSNLSLKVQIIKKDARIAELEANLSELTTELGQLRVAHDGVCEANRIIQAKKCSISNNNQYLNSLKRKADHEVAKKQKRIKRLERERDLKKEEATSTLANFDNTLYDKLARISHIERDLDSARSQIHSQNEIIASLRTSLQQRQYVLTAVRKLLYAAQKRVQRQEESLKTIRALYNALRVWNATTHGQYTTVARELARALTYAGCAAGKIEYAVKACAKAFGIRICRRFMSTRTVARAIDEGGKYGILQVGQEIMNAPGFIKSSDGTTLHGVPINSRHITLLAPSYAPGIDDTDQSTWTHKTRFLEVAPELDHTAETHNELWTKTITGAKRWARTRTTPQMGKRNFAFLPHTKRDIVVGDLRRDVMADANVDTAHILLTILSISDEDLQTAGKISESELAALSSEARSELVEQVLEQKLGEEKFETMTEDEQSNLCTHFFGGCCAHKDLNVLEYGYKSIQRTYSTHDLPPPVLLANKANSATIAATDDPDNMARKTAIESSSAGAIKLLQLIGALLRHKDRQRGYQDRMTMFMREKKLELYNLEQPTKFPDVSNTRYGCYSYAAAEVVTFHGLIATLVQEICNGKTKSGQENHVEHNVLKGLNCPVTLTELVALALYGASVSWPYMATVRGTKANPINLLDLTDIHCKLPSFCAHLSAHPQSLLDPNTPLSELTLDGLPFRDPLLLDSIRQLLPDLKNPFLIISRVFSGAETGWILFTPEFHIGGTIDRLTPEQRHLLFVLSTNDCSEGVLGANTVHAHYHPNSTTHSFSNQTQTERNNTEAFIKKCCDAEVEKFVIREVRKDGKRNLRAKFRREWLARQREKAEKALQRRERTVVKKKAAVFRLATTILKFSISKIRAMTSKQLKEQLQYYKDELKDEVLVKKKWKDMSRVGVRDRELARRGPGNPHETPPEAEEPIAVNEYGYIAGEDDKWEDTDSE</sequence>